<protein>
    <submittedName>
        <fullName evidence="1">Uncharacterized protein</fullName>
    </submittedName>
</protein>
<evidence type="ECO:0000313" key="1">
    <source>
        <dbReference type="EMBL" id="ECF6050686.1"/>
    </source>
</evidence>
<dbReference type="Proteomes" id="UP000839746">
    <property type="component" value="Unassembled WGS sequence"/>
</dbReference>
<dbReference type="AlphaFoldDB" id="A0A5Y2RZC0"/>
<comment type="caution">
    <text evidence="1">The sequence shown here is derived from an EMBL/GenBank/DDBJ whole genome shotgun (WGS) entry which is preliminary data.</text>
</comment>
<dbReference type="EMBL" id="AAILSQ010000004">
    <property type="protein sequence ID" value="ECF6050686.1"/>
    <property type="molecule type" value="Genomic_DNA"/>
</dbReference>
<reference evidence="1" key="1">
    <citation type="submission" date="2019-07" db="EMBL/GenBank/DDBJ databases">
        <authorList>
            <person name="Ashton P.M."/>
            <person name="Dallman T."/>
            <person name="Nair S."/>
            <person name="De Pinna E."/>
            <person name="Peters T."/>
            <person name="Grant K."/>
        </authorList>
    </citation>
    <scope>NUCLEOTIDE SEQUENCE [LARGE SCALE GENOMIC DNA]</scope>
    <source>
        <strain evidence="1">107213</strain>
    </source>
</reference>
<gene>
    <name evidence="1" type="ORF">FNN84_05615</name>
</gene>
<sequence length="111" mass="12650">MLLGTHSLAAFKQLELFWVCSGIFLSLKALFLLQTAPKKSEVVLIYPMKPGQPVFVPLSVIQFLPCNNKPALSTGLNNIKRLRTGRPDQHLRYHRLQYRCLCRSHHLRPAG</sequence>
<organism evidence="1">
    <name type="scientific">Salmonella enterica subsp. salamae</name>
    <dbReference type="NCBI Taxonomy" id="59202"/>
    <lineage>
        <taxon>Bacteria</taxon>
        <taxon>Pseudomonadati</taxon>
        <taxon>Pseudomonadota</taxon>
        <taxon>Gammaproteobacteria</taxon>
        <taxon>Enterobacterales</taxon>
        <taxon>Enterobacteriaceae</taxon>
        <taxon>Salmonella</taxon>
    </lineage>
</organism>
<accession>A0A5Y2RZC0</accession>
<name>A0A5Y2RZC0_SALER</name>
<proteinExistence type="predicted"/>